<reference evidence="1" key="1">
    <citation type="submission" date="2020-10" db="EMBL/GenBank/DDBJ databases">
        <title>Taxonomic study of unclassified bacteria belonging to the class Ktedonobacteria.</title>
        <authorList>
            <person name="Yabe S."/>
            <person name="Wang C.M."/>
            <person name="Zheng Y."/>
            <person name="Sakai Y."/>
            <person name="Cavaletti L."/>
            <person name="Monciardini P."/>
            <person name="Donadio S."/>
        </authorList>
    </citation>
    <scope>NUCLEOTIDE SEQUENCE</scope>
    <source>
        <strain evidence="1">ID150040</strain>
    </source>
</reference>
<sequence>MHLSTVDRLVRTLGPINALVETLCERLLPNAVAHASSWAAFDCMFDWDAAWRLAILTLFIA</sequence>
<accession>A0A8J3ICU6</accession>
<evidence type="ECO:0000313" key="2">
    <source>
        <dbReference type="Proteomes" id="UP000597444"/>
    </source>
</evidence>
<comment type="caution">
    <text evidence="1">The sequence shown here is derived from an EMBL/GenBank/DDBJ whole genome shotgun (WGS) entry which is preliminary data.</text>
</comment>
<keyword evidence="2" id="KW-1185">Reference proteome</keyword>
<name>A0A8J3ICU6_9CHLR</name>
<dbReference type="Proteomes" id="UP000597444">
    <property type="component" value="Unassembled WGS sequence"/>
</dbReference>
<proteinExistence type="predicted"/>
<protein>
    <submittedName>
        <fullName evidence="1">Uncharacterized protein</fullName>
    </submittedName>
</protein>
<dbReference type="AlphaFoldDB" id="A0A8J3ICU6"/>
<dbReference type="EMBL" id="BNJK01000001">
    <property type="protein sequence ID" value="GHO90080.1"/>
    <property type="molecule type" value="Genomic_DNA"/>
</dbReference>
<evidence type="ECO:0000313" key="1">
    <source>
        <dbReference type="EMBL" id="GHO90080.1"/>
    </source>
</evidence>
<dbReference type="RefSeq" id="WP_220201087.1">
    <property type="nucleotide sequence ID" value="NZ_BNJK01000001.1"/>
</dbReference>
<gene>
    <name evidence="1" type="ORF">KSF_001280</name>
</gene>
<organism evidence="1 2">
    <name type="scientific">Reticulibacter mediterranei</name>
    <dbReference type="NCBI Taxonomy" id="2778369"/>
    <lineage>
        <taxon>Bacteria</taxon>
        <taxon>Bacillati</taxon>
        <taxon>Chloroflexota</taxon>
        <taxon>Ktedonobacteria</taxon>
        <taxon>Ktedonobacterales</taxon>
        <taxon>Reticulibacteraceae</taxon>
        <taxon>Reticulibacter</taxon>
    </lineage>
</organism>